<feature type="transmembrane region" description="Helical" evidence="6">
    <location>
        <begin position="325"/>
        <end position="346"/>
    </location>
</feature>
<accession>A0A1X2I797</accession>
<proteinExistence type="predicted"/>
<feature type="transmembrane region" description="Helical" evidence="6">
    <location>
        <begin position="392"/>
        <end position="415"/>
    </location>
</feature>
<feature type="transmembrane region" description="Helical" evidence="6">
    <location>
        <begin position="135"/>
        <end position="154"/>
    </location>
</feature>
<keyword evidence="2" id="KW-0813">Transport</keyword>
<evidence type="ECO:0000256" key="6">
    <source>
        <dbReference type="SAM" id="Phobius"/>
    </source>
</evidence>
<dbReference type="GO" id="GO:0022857">
    <property type="term" value="F:transmembrane transporter activity"/>
    <property type="evidence" value="ECO:0007669"/>
    <property type="project" value="InterPro"/>
</dbReference>
<gene>
    <name evidence="7" type="ORF">BCR42DRAFT_469753</name>
</gene>
<feature type="transmembrane region" description="Helical" evidence="6">
    <location>
        <begin position="358"/>
        <end position="380"/>
    </location>
</feature>
<organism evidence="7 8">
    <name type="scientific">Absidia repens</name>
    <dbReference type="NCBI Taxonomy" id="90262"/>
    <lineage>
        <taxon>Eukaryota</taxon>
        <taxon>Fungi</taxon>
        <taxon>Fungi incertae sedis</taxon>
        <taxon>Mucoromycota</taxon>
        <taxon>Mucoromycotina</taxon>
        <taxon>Mucoromycetes</taxon>
        <taxon>Mucorales</taxon>
        <taxon>Cunninghamellaceae</taxon>
        <taxon>Absidia</taxon>
    </lineage>
</organism>
<dbReference type="GO" id="GO:0016020">
    <property type="term" value="C:membrane"/>
    <property type="evidence" value="ECO:0007669"/>
    <property type="project" value="UniProtKB-SubCell"/>
</dbReference>
<feature type="transmembrane region" description="Helical" evidence="6">
    <location>
        <begin position="230"/>
        <end position="250"/>
    </location>
</feature>
<reference evidence="7 8" key="1">
    <citation type="submission" date="2016-07" db="EMBL/GenBank/DDBJ databases">
        <title>Pervasive Adenine N6-methylation of Active Genes in Fungi.</title>
        <authorList>
            <consortium name="DOE Joint Genome Institute"/>
            <person name="Mondo S.J."/>
            <person name="Dannebaum R.O."/>
            <person name="Kuo R.C."/>
            <person name="Labutti K."/>
            <person name="Haridas S."/>
            <person name="Kuo A."/>
            <person name="Salamov A."/>
            <person name="Ahrendt S.R."/>
            <person name="Lipzen A."/>
            <person name="Sullivan W."/>
            <person name="Andreopoulos W.B."/>
            <person name="Clum A."/>
            <person name="Lindquist E."/>
            <person name="Daum C."/>
            <person name="Ramamoorthy G.K."/>
            <person name="Gryganskyi A."/>
            <person name="Culley D."/>
            <person name="Magnuson J.K."/>
            <person name="James T.Y."/>
            <person name="O'Malley M.A."/>
            <person name="Stajich J.E."/>
            <person name="Spatafora J.W."/>
            <person name="Visel A."/>
            <person name="Grigoriev I.V."/>
        </authorList>
    </citation>
    <scope>NUCLEOTIDE SEQUENCE [LARGE SCALE GENOMIC DNA]</scope>
    <source>
        <strain evidence="7 8">NRRL 1336</strain>
    </source>
</reference>
<feature type="transmembrane region" description="Helical" evidence="6">
    <location>
        <begin position="166"/>
        <end position="184"/>
    </location>
</feature>
<evidence type="ECO:0000256" key="5">
    <source>
        <dbReference type="ARBA" id="ARBA00023136"/>
    </source>
</evidence>
<keyword evidence="3 6" id="KW-0812">Transmembrane</keyword>
<evidence type="ECO:0000313" key="8">
    <source>
        <dbReference type="Proteomes" id="UP000193560"/>
    </source>
</evidence>
<dbReference type="STRING" id="90262.A0A1X2I797"/>
<dbReference type="Gene3D" id="1.20.1250.20">
    <property type="entry name" value="MFS general substrate transporter like domains"/>
    <property type="match status" value="1"/>
</dbReference>
<evidence type="ECO:0000256" key="3">
    <source>
        <dbReference type="ARBA" id="ARBA00022692"/>
    </source>
</evidence>
<feature type="transmembrane region" description="Helical" evidence="6">
    <location>
        <begin position="421"/>
        <end position="441"/>
    </location>
</feature>
<dbReference type="PANTHER" id="PTHR43791:SF65">
    <property type="entry name" value="MAJOR FACILITATOR SUPERFAMILY (MFS) PROFILE DOMAIN-CONTAINING PROTEIN-RELATED"/>
    <property type="match status" value="1"/>
</dbReference>
<dbReference type="OrthoDB" id="1935484at2759"/>
<dbReference type="Pfam" id="PF07690">
    <property type="entry name" value="MFS_1"/>
    <property type="match status" value="1"/>
</dbReference>
<dbReference type="Proteomes" id="UP000193560">
    <property type="component" value="Unassembled WGS sequence"/>
</dbReference>
<evidence type="ECO:0000256" key="2">
    <source>
        <dbReference type="ARBA" id="ARBA00022448"/>
    </source>
</evidence>
<feature type="transmembrane region" description="Helical" evidence="6">
    <location>
        <begin position="196"/>
        <end position="218"/>
    </location>
</feature>
<feature type="transmembrane region" description="Helical" evidence="6">
    <location>
        <begin position="110"/>
        <end position="128"/>
    </location>
</feature>
<protein>
    <submittedName>
        <fullName evidence="7">Major facilitator superfamily domain-containing protein</fullName>
    </submittedName>
</protein>
<dbReference type="InterPro" id="IPR011701">
    <property type="entry name" value="MFS"/>
</dbReference>
<dbReference type="SUPFAM" id="SSF103473">
    <property type="entry name" value="MFS general substrate transporter"/>
    <property type="match status" value="1"/>
</dbReference>
<dbReference type="InterPro" id="IPR036259">
    <property type="entry name" value="MFS_trans_sf"/>
</dbReference>
<evidence type="ECO:0000256" key="1">
    <source>
        <dbReference type="ARBA" id="ARBA00004141"/>
    </source>
</evidence>
<keyword evidence="8" id="KW-1185">Reference proteome</keyword>
<evidence type="ECO:0000256" key="4">
    <source>
        <dbReference type="ARBA" id="ARBA00022989"/>
    </source>
</evidence>
<keyword evidence="5 6" id="KW-0472">Membrane</keyword>
<dbReference type="EMBL" id="MCGE01000023">
    <property type="protein sequence ID" value="ORZ10845.1"/>
    <property type="molecule type" value="Genomic_DNA"/>
</dbReference>
<dbReference type="FunFam" id="1.20.1250.20:FF:000106">
    <property type="entry name" value="MFS transporter, putative"/>
    <property type="match status" value="1"/>
</dbReference>
<evidence type="ECO:0000313" key="7">
    <source>
        <dbReference type="EMBL" id="ORZ10845.1"/>
    </source>
</evidence>
<comment type="subcellular location">
    <subcellularLocation>
        <location evidence="1">Membrane</location>
        <topology evidence="1">Multi-pass membrane protein</topology>
    </subcellularLocation>
</comment>
<comment type="caution">
    <text evidence="7">The sequence shown here is derived from an EMBL/GenBank/DDBJ whole genome shotgun (WGS) entry which is preliminary data.</text>
</comment>
<keyword evidence="4 6" id="KW-1133">Transmembrane helix</keyword>
<dbReference type="AlphaFoldDB" id="A0A1X2I797"/>
<sequence length="486" mass="54767">MLIPFDSHPEGKYEHCCVSPRYGSTSYSEYGATMSNSVEKTRLNDDKYITSTWTNEEEAHVRRKLDVHLMSFILVLTFVLNLDRTNLSNAMSDNMAADLGFTNDTVNLSIMVYSVLFALFTLPSNFITKKIGAHIWIPLMMNLWAIVTWCHAFIHDIYGFMTVRAMIAITEAGFIPACLVYLTAFYKTNELATRLAYFWGAQALASCFSGVMSFGVFRLDGWFDLQGWKWLFLIDGILTQIIGLIAFVYLPSSPANTLGLLRGTHGWFTKREQYIAVTRILRDDTIKEHQNKPLTWMDVKSTVTDTNLYIHLLITFVGSDKHGQVALHGLIGALWSLAGYILLFLLPVELNDVVGGKWTFYGIAIFSAASPSSHGMHIAWMSSNLAPIGKRTLALGAVIGAANINGVPGSMIYQSKDAPRYYHGNMICICLQVTVIGLWLFQRGRYVYKNTSRKAKWCTMTDNDKEVYLKTTSDIGSQRLDYHFNL</sequence>
<name>A0A1X2I797_9FUNG</name>
<dbReference type="PANTHER" id="PTHR43791">
    <property type="entry name" value="PERMEASE-RELATED"/>
    <property type="match status" value="1"/>
</dbReference>